<sequence length="207" mass="24079">MANYVTPDEIRSLLNVDSSKYSDTFLNILIQEKMSEVERLTNQKWNGETGTDEDYYSLTSFRGGYISYVGFPVFLKHTHIKSIDSLKIWNGSSYEEWIGVKTEGRDGDYWVDYIKGVLYINHRFLFPAGSKEIYVKYTYGRTDLPGQVKELTKLLVIRELLLWEKEQAAIPEGAGGLRISEQIERIDKRIQKLESYLRAIHITRYGE</sequence>
<evidence type="ECO:0000313" key="1">
    <source>
        <dbReference type="EMBL" id="AQQ75553.1"/>
    </source>
</evidence>
<gene>
    <name evidence="1" type="ORF">JDFR1000234_78</name>
</gene>
<reference evidence="1" key="1">
    <citation type="journal article" date="2017" name="MBio">
        <title>Viruses in the Oceanic Basement.</title>
        <authorList>
            <person name="Nigro O.D."/>
            <person name="Jungbluth S.P."/>
            <person name="Steward G.F."/>
            <person name="Rappe M.S."/>
        </authorList>
    </citation>
    <scope>NUCLEOTIDE SEQUENCE</scope>
    <source>
        <strain evidence="1">JdFR1000234</strain>
    </source>
</reference>
<dbReference type="EMBL" id="KY229235">
    <property type="protein sequence ID" value="AQQ75553.1"/>
    <property type="molecule type" value="Genomic_DNA"/>
</dbReference>
<name>A0A1S5Y392_9VIRU</name>
<protein>
    <submittedName>
        <fullName evidence="1">Uncharacterized protein</fullName>
    </submittedName>
</protein>
<proteinExistence type="predicted"/>
<accession>A0A1S5Y392</accession>
<organism evidence="1">
    <name type="scientific">uncultured archaeal virus</name>
    <dbReference type="NCBI Taxonomy" id="1960247"/>
    <lineage>
        <taxon>Viruses</taxon>
        <taxon>environmental samples</taxon>
    </lineage>
</organism>